<evidence type="ECO:0000256" key="4">
    <source>
        <dbReference type="ARBA" id="ARBA00022989"/>
    </source>
</evidence>
<dbReference type="PATRIC" id="fig|1423786.4.peg.2455"/>
<dbReference type="Gene3D" id="1.20.1720.10">
    <property type="entry name" value="Multidrug resistance protein D"/>
    <property type="match status" value="1"/>
</dbReference>
<feature type="transmembrane region" description="Helical" evidence="6">
    <location>
        <begin position="50"/>
        <end position="78"/>
    </location>
</feature>
<feature type="transmembrane region" description="Helical" evidence="6">
    <location>
        <begin position="329"/>
        <end position="356"/>
    </location>
</feature>
<comment type="caution">
    <text evidence="8">The sequence shown here is derived from an EMBL/GenBank/DDBJ whole genome shotgun (WGS) entry which is preliminary data.</text>
</comment>
<evidence type="ECO:0000256" key="1">
    <source>
        <dbReference type="ARBA" id="ARBA00004651"/>
    </source>
</evidence>
<dbReference type="Proteomes" id="UP000051010">
    <property type="component" value="Unassembled WGS sequence"/>
</dbReference>
<feature type="transmembrane region" description="Helical" evidence="6">
    <location>
        <begin position="176"/>
        <end position="197"/>
    </location>
</feature>
<dbReference type="InterPro" id="IPR036259">
    <property type="entry name" value="MFS_trans_sf"/>
</dbReference>
<feature type="transmembrane region" description="Helical" evidence="6">
    <location>
        <begin position="368"/>
        <end position="387"/>
    </location>
</feature>
<keyword evidence="4 6" id="KW-1133">Transmembrane helix</keyword>
<dbReference type="PROSITE" id="PS50850">
    <property type="entry name" value="MFS"/>
    <property type="match status" value="1"/>
</dbReference>
<keyword evidence="3 6" id="KW-0812">Transmembrane</keyword>
<feature type="transmembrane region" description="Helical" evidence="6">
    <location>
        <begin position="84"/>
        <end position="105"/>
    </location>
</feature>
<dbReference type="EMBL" id="AZFZ01000058">
    <property type="protein sequence ID" value="KRM41441.1"/>
    <property type="molecule type" value="Genomic_DNA"/>
</dbReference>
<feature type="transmembrane region" description="Helical" evidence="6">
    <location>
        <begin position="264"/>
        <end position="282"/>
    </location>
</feature>
<dbReference type="InterPro" id="IPR020846">
    <property type="entry name" value="MFS_dom"/>
</dbReference>
<evidence type="ECO:0000256" key="6">
    <source>
        <dbReference type="SAM" id="Phobius"/>
    </source>
</evidence>
<accession>A0A0R1YGS7</accession>
<comment type="subcellular location">
    <subcellularLocation>
        <location evidence="1">Cell membrane</location>
        <topology evidence="1">Multi-pass membrane protein</topology>
    </subcellularLocation>
</comment>
<feature type="transmembrane region" description="Helical" evidence="6">
    <location>
        <begin position="438"/>
        <end position="456"/>
    </location>
</feature>
<dbReference type="GO" id="GO:0022857">
    <property type="term" value="F:transmembrane transporter activity"/>
    <property type="evidence" value="ECO:0007669"/>
    <property type="project" value="InterPro"/>
</dbReference>
<dbReference type="InterPro" id="IPR011701">
    <property type="entry name" value="MFS"/>
</dbReference>
<feature type="transmembrane region" description="Helical" evidence="6">
    <location>
        <begin position="237"/>
        <end position="258"/>
    </location>
</feature>
<evidence type="ECO:0000313" key="8">
    <source>
        <dbReference type="EMBL" id="KRM41441.1"/>
    </source>
</evidence>
<evidence type="ECO:0000256" key="3">
    <source>
        <dbReference type="ARBA" id="ARBA00022692"/>
    </source>
</evidence>
<dbReference type="PANTHER" id="PTHR23501:SF191">
    <property type="entry name" value="VACUOLAR BASIC AMINO ACID TRANSPORTER 4"/>
    <property type="match status" value="1"/>
</dbReference>
<proteinExistence type="predicted"/>
<feature type="transmembrane region" description="Helical" evidence="6">
    <location>
        <begin position="203"/>
        <end position="225"/>
    </location>
</feature>
<feature type="transmembrane region" description="Helical" evidence="6">
    <location>
        <begin position="146"/>
        <end position="164"/>
    </location>
</feature>
<evidence type="ECO:0000256" key="5">
    <source>
        <dbReference type="ARBA" id="ARBA00023136"/>
    </source>
</evidence>
<dbReference type="PRINTS" id="PR01036">
    <property type="entry name" value="TCRTETB"/>
</dbReference>
<gene>
    <name evidence="8" type="ORF">FD47_GL002337</name>
</gene>
<feature type="domain" description="Major facilitator superfamily (MFS) profile" evidence="7">
    <location>
        <begin position="52"/>
        <end position="520"/>
    </location>
</feature>
<sequence>MKLTIRFQALFIILPENGNIFYGWFDREKDCLMENKTADLTQQPVHNKRWLIMVAVFIATFMTSVEVTIVTTALPAIISELHGLAFQSWIMSAYLLTTAVTTPIYGKLADSMGRRNVFLWGGIVFTGGSFLSGLSPSILILVVARGIQGIGAGAVMPLTFTIIADNFSFKQRANVLAFNNTAWGLSALVGPLIGGFLVDRLSWHWVFFVNVPLGILVIALVLFGYHERRAFNSRLTIDWLGIVWLAIGLVGLLLAIQLLDTQPLYAAGLLVIAIFGVWRLIVQEHRFADPLLSPAMFRSPTFSIQIVTATILSGVLIGYQVYFPIWLQSLYHVSATTAGLVVTSSSIMWLIASFFVGPLIAKFVPKRIAISLIGIMLVGYFCLIFAGRSFPVWAFYVIAMLNGTGMGIVISMNTVLSQHLVAPNMVGSATSILTLGRSLGQTVMAGLYGAILNLVIRLNLHDGIHFSQVNGVISSSHQTVVAHHLMIDQIILHGLHGVFISVVIILILVIVINWLDPNRKIIQ</sequence>
<protein>
    <submittedName>
        <fullName evidence="8">Transporter, major facilitator family protein</fullName>
    </submittedName>
</protein>
<evidence type="ECO:0000256" key="2">
    <source>
        <dbReference type="ARBA" id="ARBA00022448"/>
    </source>
</evidence>
<dbReference type="Gene3D" id="1.20.1250.20">
    <property type="entry name" value="MFS general substrate transporter like domains"/>
    <property type="match status" value="1"/>
</dbReference>
<keyword evidence="5 6" id="KW-0472">Membrane</keyword>
<dbReference type="SUPFAM" id="SSF103473">
    <property type="entry name" value="MFS general substrate transporter"/>
    <property type="match status" value="1"/>
</dbReference>
<evidence type="ECO:0000313" key="9">
    <source>
        <dbReference type="Proteomes" id="UP000051010"/>
    </source>
</evidence>
<name>A0A0R1YGS7_9LACO</name>
<feature type="transmembrane region" description="Helical" evidence="6">
    <location>
        <begin position="393"/>
        <end position="417"/>
    </location>
</feature>
<feature type="transmembrane region" description="Helical" evidence="6">
    <location>
        <begin position="490"/>
        <end position="515"/>
    </location>
</feature>
<organism evidence="8 9">
    <name type="scientific">Lentilactobacillus parafarraginis DSM 18390 = JCM 14109</name>
    <dbReference type="NCBI Taxonomy" id="1423786"/>
    <lineage>
        <taxon>Bacteria</taxon>
        <taxon>Bacillati</taxon>
        <taxon>Bacillota</taxon>
        <taxon>Bacilli</taxon>
        <taxon>Lactobacillales</taxon>
        <taxon>Lactobacillaceae</taxon>
        <taxon>Lentilactobacillus</taxon>
    </lineage>
</organism>
<reference evidence="8 9" key="1">
    <citation type="journal article" date="2015" name="Genome Announc.">
        <title>Expanding the biotechnology potential of lactobacilli through comparative genomics of 213 strains and associated genera.</title>
        <authorList>
            <person name="Sun Z."/>
            <person name="Harris H.M."/>
            <person name="McCann A."/>
            <person name="Guo C."/>
            <person name="Argimon S."/>
            <person name="Zhang W."/>
            <person name="Yang X."/>
            <person name="Jeffery I.B."/>
            <person name="Cooney J.C."/>
            <person name="Kagawa T.F."/>
            <person name="Liu W."/>
            <person name="Song Y."/>
            <person name="Salvetti E."/>
            <person name="Wrobel A."/>
            <person name="Rasinkangas P."/>
            <person name="Parkhill J."/>
            <person name="Rea M.C."/>
            <person name="O'Sullivan O."/>
            <person name="Ritari J."/>
            <person name="Douillard F.P."/>
            <person name="Paul Ross R."/>
            <person name="Yang R."/>
            <person name="Briner A.E."/>
            <person name="Felis G.E."/>
            <person name="de Vos W.M."/>
            <person name="Barrangou R."/>
            <person name="Klaenhammer T.R."/>
            <person name="Caufield P.W."/>
            <person name="Cui Y."/>
            <person name="Zhang H."/>
            <person name="O'Toole P.W."/>
        </authorList>
    </citation>
    <scope>NUCLEOTIDE SEQUENCE [LARGE SCALE GENOMIC DNA]</scope>
    <source>
        <strain evidence="8 9">DSM 18390</strain>
    </source>
</reference>
<dbReference type="GO" id="GO:0005886">
    <property type="term" value="C:plasma membrane"/>
    <property type="evidence" value="ECO:0007669"/>
    <property type="project" value="UniProtKB-SubCell"/>
</dbReference>
<dbReference type="AlphaFoldDB" id="A0A0R1YGS7"/>
<feature type="transmembrane region" description="Helical" evidence="6">
    <location>
        <begin position="302"/>
        <end position="323"/>
    </location>
</feature>
<dbReference type="PANTHER" id="PTHR23501">
    <property type="entry name" value="MAJOR FACILITATOR SUPERFAMILY"/>
    <property type="match status" value="1"/>
</dbReference>
<evidence type="ECO:0000259" key="7">
    <source>
        <dbReference type="PROSITE" id="PS50850"/>
    </source>
</evidence>
<feature type="transmembrane region" description="Helical" evidence="6">
    <location>
        <begin position="117"/>
        <end position="140"/>
    </location>
</feature>
<dbReference type="Pfam" id="PF07690">
    <property type="entry name" value="MFS_1"/>
    <property type="match status" value="1"/>
</dbReference>
<keyword evidence="2" id="KW-0813">Transport</keyword>